<sequence length="229" mass="25562">MSPSAYCGPGTMFIDYAMRYTSSNRVDNDRDGNYGARGTVNQDIVDRFLSTHDYAVHTPPLSIAIEMFGQHEAQSLVDDCLYLGMSDTDTVATITRVTSENIVIQYRRLMKTFFPDQKDIEMFVCGEGAKNMNIIDHLEEALPEVLTKPLDDIGIPDCAKDSVRCAQLGLETILRHALSEGKAEAEEQKNMLGNIVKGNNWGNTQQQIVHFSGGMELPPVRRVIVEDEQ</sequence>
<dbReference type="OrthoDB" id="5427593at2759"/>
<dbReference type="PANTHER" id="PTHR30605">
    <property type="entry name" value="ANHYDRO-N-ACETYLMURAMIC ACID KINASE"/>
    <property type="match status" value="1"/>
</dbReference>
<dbReference type="AlphaFoldDB" id="A0A6A6S4T7"/>
<gene>
    <name evidence="1" type="ORF">P280DRAFT_469049</name>
</gene>
<dbReference type="Proteomes" id="UP000799753">
    <property type="component" value="Unassembled WGS sequence"/>
</dbReference>
<dbReference type="PANTHER" id="PTHR30605:SF0">
    <property type="entry name" value="ANHYDRO-N-ACETYLMURAMIC ACID KINASE"/>
    <property type="match status" value="1"/>
</dbReference>
<dbReference type="EMBL" id="MU006783">
    <property type="protein sequence ID" value="KAF2641428.1"/>
    <property type="molecule type" value="Genomic_DNA"/>
</dbReference>
<dbReference type="InterPro" id="IPR005338">
    <property type="entry name" value="Anhydro_N_Ac-Mur_kinase"/>
</dbReference>
<dbReference type="Pfam" id="PF03702">
    <property type="entry name" value="AnmK"/>
    <property type="match status" value="1"/>
</dbReference>
<evidence type="ECO:0008006" key="3">
    <source>
        <dbReference type="Google" id="ProtNLM"/>
    </source>
</evidence>
<dbReference type="GO" id="GO:0009254">
    <property type="term" value="P:peptidoglycan turnover"/>
    <property type="evidence" value="ECO:0007669"/>
    <property type="project" value="InterPro"/>
</dbReference>
<evidence type="ECO:0000313" key="1">
    <source>
        <dbReference type="EMBL" id="KAF2641428.1"/>
    </source>
</evidence>
<dbReference type="GO" id="GO:0006040">
    <property type="term" value="P:amino sugar metabolic process"/>
    <property type="evidence" value="ECO:0007669"/>
    <property type="project" value="InterPro"/>
</dbReference>
<dbReference type="Gene3D" id="3.30.420.40">
    <property type="match status" value="1"/>
</dbReference>
<accession>A0A6A6S4T7</accession>
<proteinExistence type="predicted"/>
<reference evidence="1" key="1">
    <citation type="journal article" date="2020" name="Stud. Mycol.">
        <title>101 Dothideomycetes genomes: a test case for predicting lifestyles and emergence of pathogens.</title>
        <authorList>
            <person name="Haridas S."/>
            <person name="Albert R."/>
            <person name="Binder M."/>
            <person name="Bloem J."/>
            <person name="Labutti K."/>
            <person name="Salamov A."/>
            <person name="Andreopoulos B."/>
            <person name="Baker S."/>
            <person name="Barry K."/>
            <person name="Bills G."/>
            <person name="Bluhm B."/>
            <person name="Cannon C."/>
            <person name="Castanera R."/>
            <person name="Culley D."/>
            <person name="Daum C."/>
            <person name="Ezra D."/>
            <person name="Gonzalez J."/>
            <person name="Henrissat B."/>
            <person name="Kuo A."/>
            <person name="Liang C."/>
            <person name="Lipzen A."/>
            <person name="Lutzoni F."/>
            <person name="Magnuson J."/>
            <person name="Mondo S."/>
            <person name="Nolan M."/>
            <person name="Ohm R."/>
            <person name="Pangilinan J."/>
            <person name="Park H.-J."/>
            <person name="Ramirez L."/>
            <person name="Alfaro M."/>
            <person name="Sun H."/>
            <person name="Tritt A."/>
            <person name="Yoshinaga Y."/>
            <person name="Zwiers L.-H."/>
            <person name="Turgeon B."/>
            <person name="Goodwin S."/>
            <person name="Spatafora J."/>
            <person name="Crous P."/>
            <person name="Grigoriev I."/>
        </authorList>
    </citation>
    <scope>NUCLEOTIDE SEQUENCE</scope>
    <source>
        <strain evidence="1">CBS 473.64</strain>
    </source>
</reference>
<keyword evidence="2" id="KW-1185">Reference proteome</keyword>
<dbReference type="GO" id="GO:0005524">
    <property type="term" value="F:ATP binding"/>
    <property type="evidence" value="ECO:0007669"/>
    <property type="project" value="InterPro"/>
</dbReference>
<organism evidence="1 2">
    <name type="scientific">Massarina eburnea CBS 473.64</name>
    <dbReference type="NCBI Taxonomy" id="1395130"/>
    <lineage>
        <taxon>Eukaryota</taxon>
        <taxon>Fungi</taxon>
        <taxon>Dikarya</taxon>
        <taxon>Ascomycota</taxon>
        <taxon>Pezizomycotina</taxon>
        <taxon>Dothideomycetes</taxon>
        <taxon>Pleosporomycetidae</taxon>
        <taxon>Pleosporales</taxon>
        <taxon>Massarineae</taxon>
        <taxon>Massarinaceae</taxon>
        <taxon>Massarina</taxon>
    </lineage>
</organism>
<dbReference type="GO" id="GO:0016773">
    <property type="term" value="F:phosphotransferase activity, alcohol group as acceptor"/>
    <property type="evidence" value="ECO:0007669"/>
    <property type="project" value="InterPro"/>
</dbReference>
<protein>
    <recommendedName>
        <fullName evidence="3">Actin-like ATPase domain-containing protein</fullName>
    </recommendedName>
</protein>
<evidence type="ECO:0000313" key="2">
    <source>
        <dbReference type="Proteomes" id="UP000799753"/>
    </source>
</evidence>
<name>A0A6A6S4T7_9PLEO</name>